<proteinExistence type="predicted"/>
<organism evidence="1 2">
    <name type="scientific">Echinicola soli</name>
    <dbReference type="NCBI Taxonomy" id="2591634"/>
    <lineage>
        <taxon>Bacteria</taxon>
        <taxon>Pseudomonadati</taxon>
        <taxon>Bacteroidota</taxon>
        <taxon>Cytophagia</taxon>
        <taxon>Cytophagales</taxon>
        <taxon>Cyclobacteriaceae</taxon>
        <taxon>Echinicola</taxon>
    </lineage>
</organism>
<evidence type="ECO:0000313" key="2">
    <source>
        <dbReference type="Proteomes" id="UP000316614"/>
    </source>
</evidence>
<protein>
    <submittedName>
        <fullName evidence="1">Uncharacterized protein</fullName>
    </submittedName>
</protein>
<dbReference type="AlphaFoldDB" id="A0A514CKU3"/>
<gene>
    <name evidence="1" type="ORF">FKX85_15900</name>
</gene>
<evidence type="ECO:0000313" key="1">
    <source>
        <dbReference type="EMBL" id="QDH80443.1"/>
    </source>
</evidence>
<name>A0A514CKU3_9BACT</name>
<dbReference type="RefSeq" id="WP_141615676.1">
    <property type="nucleotide sequence ID" value="NZ_CP041253.1"/>
</dbReference>
<reference evidence="1 2" key="1">
    <citation type="submission" date="2019-06" db="EMBL/GenBank/DDBJ databases">
        <title>Echinicola alkalisoli sp. nov. isolated from saline soil.</title>
        <authorList>
            <person name="Sun J.-Q."/>
            <person name="Xu L."/>
        </authorList>
    </citation>
    <scope>NUCLEOTIDE SEQUENCE [LARGE SCALE GENOMIC DNA]</scope>
    <source>
        <strain evidence="1 2">LN3S3</strain>
    </source>
</reference>
<dbReference type="Proteomes" id="UP000316614">
    <property type="component" value="Chromosome"/>
</dbReference>
<sequence length="181" mass="20072">MTKSYPMLTPYQFSSNRPIDGIDLDGLERIHYSFAIEKQQSGEAVQVFNFLGVQKSREVQMSTILGIFGWNPTFHFPLEKEVVVHAAMENGGDVGYRFPNMSEAFQAAKTNFKGIDRFDPAKTTNAEEMRLNEMEGTAQAFGQVGAVTANFGIQRGLKNLNASKAGLQLERSVADAIYPSH</sequence>
<dbReference type="EMBL" id="CP041253">
    <property type="protein sequence ID" value="QDH80443.1"/>
    <property type="molecule type" value="Genomic_DNA"/>
</dbReference>
<dbReference type="OrthoDB" id="667524at2"/>
<accession>A0A514CKU3</accession>
<keyword evidence="2" id="KW-1185">Reference proteome</keyword>
<dbReference type="KEGG" id="echi:FKX85_15900"/>